<reference evidence="2 3" key="1">
    <citation type="submission" date="2019-03" db="EMBL/GenBank/DDBJ databases">
        <title>The genome sequence of Nitrosococcus wardiae strain D1FHST reveals the archetypal metabolic capacity of ammonia-oxidizing Gammaproteobacteria.</title>
        <authorList>
            <person name="Wang L."/>
            <person name="Lim C.K."/>
            <person name="Hanson T.E."/>
            <person name="Dang H."/>
            <person name="Klotz M.G."/>
        </authorList>
    </citation>
    <scope>NUCLEOTIDE SEQUENCE [LARGE SCALE GENOMIC DNA]</scope>
    <source>
        <strain evidence="2 3">D1FHS</strain>
    </source>
</reference>
<proteinExistence type="predicted"/>
<evidence type="ECO:0000256" key="1">
    <source>
        <dbReference type="SAM" id="Phobius"/>
    </source>
</evidence>
<dbReference type="KEGG" id="nwr:E3U44_13640"/>
<gene>
    <name evidence="2" type="ORF">E3U44_13640</name>
</gene>
<evidence type="ECO:0000313" key="3">
    <source>
        <dbReference type="Proteomes" id="UP000294325"/>
    </source>
</evidence>
<dbReference type="InterPro" id="IPR046513">
    <property type="entry name" value="DUF6691"/>
</dbReference>
<dbReference type="Pfam" id="PF20398">
    <property type="entry name" value="DUF6691"/>
    <property type="match status" value="1"/>
</dbReference>
<evidence type="ECO:0000313" key="2">
    <source>
        <dbReference type="EMBL" id="QBQ55434.1"/>
    </source>
</evidence>
<name>A0A4P7C1T2_9GAMM</name>
<keyword evidence="1" id="KW-1133">Transmembrane helix</keyword>
<accession>A0A4P7C1T2</accession>
<dbReference type="EMBL" id="CP038033">
    <property type="protein sequence ID" value="QBQ55434.1"/>
    <property type="molecule type" value="Genomic_DNA"/>
</dbReference>
<keyword evidence="1" id="KW-0812">Transmembrane</keyword>
<protein>
    <submittedName>
        <fullName evidence="2">YeeE/YedE family protein</fullName>
    </submittedName>
</protein>
<keyword evidence="3" id="KW-1185">Reference proteome</keyword>
<dbReference type="OrthoDB" id="9790409at2"/>
<organism evidence="2 3">
    <name type="scientific">Nitrosococcus wardiae</name>
    <dbReference type="NCBI Taxonomy" id="1814290"/>
    <lineage>
        <taxon>Bacteria</taxon>
        <taxon>Pseudomonadati</taxon>
        <taxon>Pseudomonadota</taxon>
        <taxon>Gammaproteobacteria</taxon>
        <taxon>Chromatiales</taxon>
        <taxon>Chromatiaceae</taxon>
        <taxon>Nitrosococcus</taxon>
    </lineage>
</organism>
<keyword evidence="1" id="KW-0472">Membrane</keyword>
<feature type="transmembrane region" description="Helical" evidence="1">
    <location>
        <begin position="89"/>
        <end position="107"/>
    </location>
</feature>
<sequence>MTQRNNMLQLILSLVSGILFALGLIVSQMVNPAKVLNFLDVAGTWDPTLAFVMGGALLVTIPAFRLILKRPHPLFAKRFYLPTKQDIDARLVTGAILFGVGWGLAGLCPGPAITALATGLLPVLGFVAAMVAGAFAHKLIFEQRT</sequence>
<dbReference type="AlphaFoldDB" id="A0A4P7C1T2"/>
<dbReference type="Proteomes" id="UP000294325">
    <property type="component" value="Chromosome"/>
</dbReference>
<feature type="transmembrane region" description="Helical" evidence="1">
    <location>
        <begin position="48"/>
        <end position="68"/>
    </location>
</feature>
<feature type="transmembrane region" description="Helical" evidence="1">
    <location>
        <begin position="113"/>
        <end position="136"/>
    </location>
</feature>
<dbReference type="RefSeq" id="WP_134358693.1">
    <property type="nucleotide sequence ID" value="NZ_CP038033.1"/>
</dbReference>